<comment type="caution">
    <text evidence="2">The sequence shown here is derived from an EMBL/GenBank/DDBJ whole genome shotgun (WGS) entry which is preliminary data.</text>
</comment>
<gene>
    <name evidence="2" type="ORF">PVAG01_10710</name>
</gene>
<protein>
    <recommendedName>
        <fullName evidence="4">BZIP domain-containing protein</fullName>
    </recommendedName>
</protein>
<evidence type="ECO:0008006" key="4">
    <source>
        <dbReference type="Google" id="ProtNLM"/>
    </source>
</evidence>
<dbReference type="PANTHER" id="PTHR38116:SF1">
    <property type="entry name" value="BZIP DOMAIN-CONTAINING PROTEIN"/>
    <property type="match status" value="1"/>
</dbReference>
<name>A0ABR4P354_9HELO</name>
<dbReference type="InterPro" id="IPR021833">
    <property type="entry name" value="DUF3425"/>
</dbReference>
<dbReference type="Pfam" id="PF11905">
    <property type="entry name" value="DUF3425"/>
    <property type="match status" value="1"/>
</dbReference>
<dbReference type="EMBL" id="JBFCZG010000010">
    <property type="protein sequence ID" value="KAL3417701.1"/>
    <property type="molecule type" value="Genomic_DNA"/>
</dbReference>
<dbReference type="CDD" id="cd14688">
    <property type="entry name" value="bZIP_YAP"/>
    <property type="match status" value="1"/>
</dbReference>
<dbReference type="Proteomes" id="UP001629113">
    <property type="component" value="Unassembled WGS sequence"/>
</dbReference>
<evidence type="ECO:0000313" key="3">
    <source>
        <dbReference type="Proteomes" id="UP001629113"/>
    </source>
</evidence>
<proteinExistence type="predicted"/>
<sequence length="334" mass="37985">MRITEEASPQSVVHIGKTNAGVNDWPMDEDKKQRKKIQNRINQRAHRRRKAAEQSHTQPSKPFRVVRFRVENSASKLKAGYNSSSEEPPDLISPSSGVIVPVHSDDGLTRLSTSSHPPNMEEPITRKITFPLSSDHLLHLIHHTVFRALTSNKEILRGAAKYTRVEYPVTVPRPYSVLCGAYTIVTSENANIPKSLIPTKLQMTQPHSSWIDMFPYERLRDNLIIYEDHFDHTEMCKDLFGEVMSEFIPDSPKAYSSRIGSGVLVAPIVDEDAVTAERKGLINWGEPYDKQSWEATPGFIEKWSWTVDGVDELIESSNRWRAIRGEEPIRVSFL</sequence>
<feature type="region of interest" description="Disordered" evidence="1">
    <location>
        <begin position="1"/>
        <end position="64"/>
    </location>
</feature>
<reference evidence="2 3" key="1">
    <citation type="submission" date="2024-06" db="EMBL/GenBank/DDBJ databases">
        <title>Complete genome of Phlyctema vagabunda strain 19-DSS-EL-015.</title>
        <authorList>
            <person name="Fiorenzani C."/>
        </authorList>
    </citation>
    <scope>NUCLEOTIDE SEQUENCE [LARGE SCALE GENOMIC DNA]</scope>
    <source>
        <strain evidence="2 3">19-DSS-EL-015</strain>
    </source>
</reference>
<dbReference type="PANTHER" id="PTHR38116">
    <property type="entry name" value="CHROMOSOME 7, WHOLE GENOME SHOTGUN SEQUENCE"/>
    <property type="match status" value="1"/>
</dbReference>
<accession>A0ABR4P354</accession>
<evidence type="ECO:0000256" key="1">
    <source>
        <dbReference type="SAM" id="MobiDB-lite"/>
    </source>
</evidence>
<feature type="compositionally biased region" description="Basic residues" evidence="1">
    <location>
        <begin position="33"/>
        <end position="50"/>
    </location>
</feature>
<evidence type="ECO:0000313" key="2">
    <source>
        <dbReference type="EMBL" id="KAL3417701.1"/>
    </source>
</evidence>
<organism evidence="2 3">
    <name type="scientific">Phlyctema vagabunda</name>
    <dbReference type="NCBI Taxonomy" id="108571"/>
    <lineage>
        <taxon>Eukaryota</taxon>
        <taxon>Fungi</taxon>
        <taxon>Dikarya</taxon>
        <taxon>Ascomycota</taxon>
        <taxon>Pezizomycotina</taxon>
        <taxon>Leotiomycetes</taxon>
        <taxon>Helotiales</taxon>
        <taxon>Dermateaceae</taxon>
        <taxon>Phlyctema</taxon>
    </lineage>
</organism>
<keyword evidence="3" id="KW-1185">Reference proteome</keyword>